<feature type="compositionally biased region" description="Basic and acidic residues" evidence="2">
    <location>
        <begin position="808"/>
        <end position="860"/>
    </location>
</feature>
<dbReference type="EMBL" id="LSRX01000271">
    <property type="protein sequence ID" value="OLQ02183.1"/>
    <property type="molecule type" value="Genomic_DNA"/>
</dbReference>
<keyword evidence="1" id="KW-0175">Coiled coil</keyword>
<feature type="compositionally biased region" description="Basic and acidic residues" evidence="2">
    <location>
        <begin position="767"/>
        <end position="797"/>
    </location>
</feature>
<evidence type="ECO:0000313" key="5">
    <source>
        <dbReference type="Proteomes" id="UP000186817"/>
    </source>
</evidence>
<keyword evidence="3" id="KW-0472">Membrane</keyword>
<reference evidence="4 5" key="1">
    <citation type="submission" date="2016-02" db="EMBL/GenBank/DDBJ databases">
        <title>Genome analysis of coral dinoflagellate symbionts highlights evolutionary adaptations to a symbiotic lifestyle.</title>
        <authorList>
            <person name="Aranda M."/>
            <person name="Li Y."/>
            <person name="Liew Y.J."/>
            <person name="Baumgarten S."/>
            <person name="Simakov O."/>
            <person name="Wilson M."/>
            <person name="Piel J."/>
            <person name="Ashoor H."/>
            <person name="Bougouffa S."/>
            <person name="Bajic V.B."/>
            <person name="Ryu T."/>
            <person name="Ravasi T."/>
            <person name="Bayer T."/>
            <person name="Micklem G."/>
            <person name="Kim H."/>
            <person name="Bhak J."/>
            <person name="Lajeunesse T.C."/>
            <person name="Voolstra C.R."/>
        </authorList>
    </citation>
    <scope>NUCLEOTIDE SEQUENCE [LARGE SCALE GENOMIC DNA]</scope>
    <source>
        <strain evidence="4 5">CCMP2467</strain>
    </source>
</reference>
<keyword evidence="3" id="KW-1133">Transmembrane helix</keyword>
<dbReference type="AlphaFoldDB" id="A0A1Q9E456"/>
<feature type="transmembrane region" description="Helical" evidence="3">
    <location>
        <begin position="203"/>
        <end position="227"/>
    </location>
</feature>
<comment type="caution">
    <text evidence="4">The sequence shown here is derived from an EMBL/GenBank/DDBJ whole genome shotgun (WGS) entry which is preliminary data.</text>
</comment>
<keyword evidence="3" id="KW-0812">Transmembrane</keyword>
<feature type="compositionally biased region" description="Basic and acidic residues" evidence="2">
    <location>
        <begin position="17"/>
        <end position="39"/>
    </location>
</feature>
<evidence type="ECO:0000256" key="3">
    <source>
        <dbReference type="SAM" id="Phobius"/>
    </source>
</evidence>
<feature type="compositionally biased region" description="Basic and acidic residues" evidence="2">
    <location>
        <begin position="57"/>
        <end position="114"/>
    </location>
</feature>
<dbReference type="GO" id="GO:0005813">
    <property type="term" value="C:centrosome"/>
    <property type="evidence" value="ECO:0007669"/>
    <property type="project" value="InterPro"/>
</dbReference>
<dbReference type="InterPro" id="IPR026708">
    <property type="entry name" value="CSPP1"/>
</dbReference>
<feature type="coiled-coil region" evidence="1">
    <location>
        <begin position="321"/>
        <end position="348"/>
    </location>
</feature>
<gene>
    <name evidence="4" type="ORF">AK812_SmicGene15031</name>
</gene>
<dbReference type="SUPFAM" id="SSF81665">
    <property type="entry name" value="Calcium ATPase, transmembrane domain M"/>
    <property type="match status" value="1"/>
</dbReference>
<dbReference type="PANTHER" id="PTHR21616:SF2">
    <property type="entry name" value="CENTROSOME AND SPINDLE POLE-ASSOCIATED PROTEIN 1"/>
    <property type="match status" value="1"/>
</dbReference>
<dbReference type="GO" id="GO:0005874">
    <property type="term" value="C:microtubule"/>
    <property type="evidence" value="ECO:0007669"/>
    <property type="project" value="InterPro"/>
</dbReference>
<dbReference type="PANTHER" id="PTHR21616">
    <property type="entry name" value="CENTROSOME SPINDLE POLE ASSOCIATED PROTEIN"/>
    <property type="match status" value="1"/>
</dbReference>
<feature type="region of interest" description="Disordered" evidence="2">
    <location>
        <begin position="767"/>
        <end position="909"/>
    </location>
</feature>
<keyword evidence="5" id="KW-1185">Reference proteome</keyword>
<protein>
    <submittedName>
        <fullName evidence="4">Reticulocyte-binding protein 2-like a</fullName>
    </submittedName>
</protein>
<evidence type="ECO:0000256" key="1">
    <source>
        <dbReference type="SAM" id="Coils"/>
    </source>
</evidence>
<dbReference type="InterPro" id="IPR023298">
    <property type="entry name" value="ATPase_P-typ_TM_dom_sf"/>
</dbReference>
<evidence type="ECO:0000256" key="2">
    <source>
        <dbReference type="SAM" id="MobiDB-lite"/>
    </source>
</evidence>
<feature type="region of interest" description="Disordered" evidence="2">
    <location>
        <begin position="153"/>
        <end position="187"/>
    </location>
</feature>
<feature type="region of interest" description="Disordered" evidence="2">
    <location>
        <begin position="57"/>
        <end position="130"/>
    </location>
</feature>
<feature type="transmembrane region" description="Helical" evidence="3">
    <location>
        <begin position="263"/>
        <end position="286"/>
    </location>
</feature>
<organism evidence="4 5">
    <name type="scientific">Symbiodinium microadriaticum</name>
    <name type="common">Dinoflagellate</name>
    <name type="synonym">Zooxanthella microadriatica</name>
    <dbReference type="NCBI Taxonomy" id="2951"/>
    <lineage>
        <taxon>Eukaryota</taxon>
        <taxon>Sar</taxon>
        <taxon>Alveolata</taxon>
        <taxon>Dinophyceae</taxon>
        <taxon>Suessiales</taxon>
        <taxon>Symbiodiniaceae</taxon>
        <taxon>Symbiodinium</taxon>
    </lineage>
</organism>
<dbReference type="OrthoDB" id="10561314at2759"/>
<dbReference type="Proteomes" id="UP000186817">
    <property type="component" value="Unassembled WGS sequence"/>
</dbReference>
<evidence type="ECO:0000313" key="4">
    <source>
        <dbReference type="EMBL" id="OLQ02183.1"/>
    </source>
</evidence>
<feature type="transmembrane region" description="Helical" evidence="3">
    <location>
        <begin position="233"/>
        <end position="256"/>
    </location>
</feature>
<proteinExistence type="predicted"/>
<sequence length="909" mass="105840">MLHATDFVMMQGAVKAAQERAEKAATKVESPEEKAAREKKEQAYAWLLEYQRQQAEEKAEADRLRQERERAEKEVKMEADRRRKAEEAERLEREWQQRQREEREYQEAARRSEEEQAEAMAKLRRQREEAEKMEAERRRRREEEEQAEIQRRAEQLKEERRREEEERRREDEARRRQPDETPGADQRHEPCALALRHAASRHLLLLVILLLIILILILITILTRITITNTITILIPIPIPIPITITIIIIIFFFFIIIITITIIILVIFVVVLLLLLLLLVLLIIITSTITSYVVQTSSTETPFAFGKRLATLHILGFRVKVRLEEEVRQAEEEALRMEQQQQREVELCRTVPDKTVFGIVIDMLLNTLVKGEHSAMNPKPAMLLIRVGQQRADLRPLACRFVLEQLTAFANVLEFLPENGWLWTVKEMWEAVGEWHQAWDSGYPPWRPVNEIQAHFAEELQRQRAKVWYHWAFHAPGRLPTYFTGADTPPRRLYIFAFGMKEALKLLRTLNKGDLPKVPHAFFTQLQSHCHRLPLALEWAQDRLVDDFADMWIGAVVQAVRHGGLYDIVYVDTGSELWELLCTFASDGRDLERPELCACSRVERASRAAAERQGQVLWSILYHSNFGRCGSRCALERPGEADLLRARLPWKEPADWRRTGDDSKKVGLIRLLDKYAERFVDLRREQLQQKLLVPGAPPAGAFGRRGQDLDGRLRFGKAGDFSRAGQGETASLVKKLSAAEPWSQEVWRTVAKRVYDPMLGKMVSEERRRQLEEENRRLEEERQRKEVEKRAEAERTHGRRATGEIGRAFERAEEERIKAKKQKDEEARRQEEERRRAEEERQREAEEAARRKELQEAREPAGGSGMSASRALRRNRGRQSNGSAEEHKLIERRNRARAAAFLNPSGQS</sequence>
<accession>A0A1Q9E456</accession>
<feature type="region of interest" description="Disordered" evidence="2">
    <location>
        <begin position="14"/>
        <end position="39"/>
    </location>
</feature>
<dbReference type="GO" id="GO:0000922">
    <property type="term" value="C:spindle pole"/>
    <property type="evidence" value="ECO:0007669"/>
    <property type="project" value="InterPro"/>
</dbReference>
<feature type="compositionally biased region" description="Basic and acidic residues" evidence="2">
    <location>
        <begin position="885"/>
        <end position="894"/>
    </location>
</feature>
<name>A0A1Q9E456_SYMMI</name>
<dbReference type="GO" id="GO:0032467">
    <property type="term" value="P:positive regulation of cytokinesis"/>
    <property type="evidence" value="ECO:0007669"/>
    <property type="project" value="InterPro"/>
</dbReference>